<dbReference type="InterPro" id="IPR029044">
    <property type="entry name" value="Nucleotide-diphossugar_trans"/>
</dbReference>
<dbReference type="Pfam" id="PF12804">
    <property type="entry name" value="NTP_transf_3"/>
    <property type="match status" value="1"/>
</dbReference>
<dbReference type="AlphaFoldDB" id="A0A291GDP5"/>
<protein>
    <submittedName>
        <fullName evidence="3">Glycosyl transferase</fullName>
    </submittedName>
</protein>
<dbReference type="GO" id="GO:0016779">
    <property type="term" value="F:nucleotidyltransferase activity"/>
    <property type="evidence" value="ECO:0007669"/>
    <property type="project" value="UniProtKB-ARBA"/>
</dbReference>
<evidence type="ECO:0000313" key="4">
    <source>
        <dbReference type="Proteomes" id="UP000217935"/>
    </source>
</evidence>
<dbReference type="CDD" id="cd04182">
    <property type="entry name" value="GT_2_like_f"/>
    <property type="match status" value="1"/>
</dbReference>
<sequence length="188" mass="19902">MNSAGLVLAAGQSRRFGKENKLLAPFRGTPLCAHAAEVMRAAPLDLRIAVVSDPEVGEVFRLAGFEEIVLLDGDPVQSDSLRAGTEVAERAGAALLLISLADMPNVPSAHLETLLQRGHADPAASFDGEKTLPPAVFPARYFAQLSTLTGDRGAGTLIRGLPEHQCVALPPDALVDIDTPEDIARLRH</sequence>
<proteinExistence type="predicted"/>
<accession>A0A291GDP5</accession>
<dbReference type="SUPFAM" id="SSF53448">
    <property type="entry name" value="Nucleotide-diphospho-sugar transferases"/>
    <property type="match status" value="1"/>
</dbReference>
<evidence type="ECO:0000259" key="2">
    <source>
        <dbReference type="Pfam" id="PF12804"/>
    </source>
</evidence>
<keyword evidence="3" id="KW-0808">Transferase</keyword>
<keyword evidence="1" id="KW-0460">Magnesium</keyword>
<name>A0A291GDP5_9RHOB</name>
<dbReference type="EMBL" id="CP022196">
    <property type="protein sequence ID" value="ATG48268.1"/>
    <property type="molecule type" value="Genomic_DNA"/>
</dbReference>
<dbReference type="PANTHER" id="PTHR43777:SF1">
    <property type="entry name" value="MOLYBDENUM COFACTOR CYTIDYLYLTRANSFERASE"/>
    <property type="match status" value="1"/>
</dbReference>
<feature type="domain" description="MobA-like NTP transferase" evidence="2">
    <location>
        <begin position="5"/>
        <end position="161"/>
    </location>
</feature>
<dbReference type="PANTHER" id="PTHR43777">
    <property type="entry name" value="MOLYBDENUM COFACTOR CYTIDYLYLTRANSFERASE"/>
    <property type="match status" value="1"/>
</dbReference>
<dbReference type="OrthoDB" id="9779263at2"/>
<dbReference type="KEGG" id="ceh:CEW89_12255"/>
<dbReference type="Proteomes" id="UP000217935">
    <property type="component" value="Chromosome"/>
</dbReference>
<evidence type="ECO:0000256" key="1">
    <source>
        <dbReference type="ARBA" id="ARBA00022842"/>
    </source>
</evidence>
<gene>
    <name evidence="3" type="ORF">CEW89_12255</name>
</gene>
<keyword evidence="4" id="KW-1185">Reference proteome</keyword>
<dbReference type="RefSeq" id="WP_096806078.1">
    <property type="nucleotide sequence ID" value="NZ_CP022196.1"/>
</dbReference>
<dbReference type="Gene3D" id="3.90.550.10">
    <property type="entry name" value="Spore Coat Polysaccharide Biosynthesis Protein SpsA, Chain A"/>
    <property type="match status" value="1"/>
</dbReference>
<organism evidence="3 4">
    <name type="scientific">Celeribacter ethanolicus</name>
    <dbReference type="NCBI Taxonomy" id="1758178"/>
    <lineage>
        <taxon>Bacteria</taxon>
        <taxon>Pseudomonadati</taxon>
        <taxon>Pseudomonadota</taxon>
        <taxon>Alphaproteobacteria</taxon>
        <taxon>Rhodobacterales</taxon>
        <taxon>Roseobacteraceae</taxon>
        <taxon>Celeribacter</taxon>
    </lineage>
</organism>
<dbReference type="InterPro" id="IPR025877">
    <property type="entry name" value="MobA-like_NTP_Trfase"/>
</dbReference>
<evidence type="ECO:0000313" key="3">
    <source>
        <dbReference type="EMBL" id="ATG48268.1"/>
    </source>
</evidence>
<dbReference type="STRING" id="1758178.GCA_001550095_00431"/>
<reference evidence="3 4" key="1">
    <citation type="submission" date="2017-06" db="EMBL/GenBank/DDBJ databases">
        <title>Celeribacter sp. TSPH2 complete genome sequence.</title>
        <authorList>
            <person name="Woo J.-H."/>
            <person name="Kim H.-S."/>
        </authorList>
    </citation>
    <scope>NUCLEOTIDE SEQUENCE [LARGE SCALE GENOMIC DNA]</scope>
    <source>
        <strain evidence="3 4">TSPH2</strain>
    </source>
</reference>